<name>A0A4U8UE70_9HELI</name>
<evidence type="ECO:0000256" key="2">
    <source>
        <dbReference type="ARBA" id="ARBA00022692"/>
    </source>
</evidence>
<protein>
    <recommendedName>
        <fullName evidence="8">VirB3 type IV secretion protein</fullName>
    </recommendedName>
</protein>
<reference evidence="6 7" key="1">
    <citation type="journal article" date="2014" name="Genome Announc.">
        <title>Draft genome sequences of eight enterohepatic helicobacter species isolated from both laboratory and wild rodents.</title>
        <authorList>
            <person name="Sheh A."/>
            <person name="Shen Z."/>
            <person name="Fox J.G."/>
        </authorList>
    </citation>
    <scope>NUCLEOTIDE SEQUENCE [LARGE SCALE GENOMIC DNA]</scope>
    <source>
        <strain evidence="6 7">MIT-03-7007</strain>
    </source>
</reference>
<dbReference type="GO" id="GO:0016020">
    <property type="term" value="C:membrane"/>
    <property type="evidence" value="ECO:0007669"/>
    <property type="project" value="UniProtKB-SubCell"/>
</dbReference>
<dbReference type="Proteomes" id="UP000029920">
    <property type="component" value="Unassembled WGS sequence"/>
</dbReference>
<organism evidence="6 7">
    <name type="scientific">Helicobacter apodemus</name>
    <dbReference type="NCBI Taxonomy" id="135569"/>
    <lineage>
        <taxon>Bacteria</taxon>
        <taxon>Pseudomonadati</taxon>
        <taxon>Campylobacterota</taxon>
        <taxon>Epsilonproteobacteria</taxon>
        <taxon>Campylobacterales</taxon>
        <taxon>Helicobacteraceae</taxon>
        <taxon>Helicobacter</taxon>
    </lineage>
</organism>
<comment type="subcellular location">
    <subcellularLocation>
        <location evidence="1">Membrane</location>
    </subcellularLocation>
</comment>
<dbReference type="EMBL" id="JRPC02000011">
    <property type="protein sequence ID" value="TLE15945.1"/>
    <property type="molecule type" value="Genomic_DNA"/>
</dbReference>
<keyword evidence="4 5" id="KW-0472">Membrane</keyword>
<dbReference type="AlphaFoldDB" id="A0A4U8UE70"/>
<comment type="caution">
    <text evidence="6">The sequence shown here is derived from an EMBL/GenBank/DDBJ whole genome shotgun (WGS) entry which is preliminary data.</text>
</comment>
<dbReference type="Pfam" id="PF05101">
    <property type="entry name" value="VirB3"/>
    <property type="match status" value="1"/>
</dbReference>
<proteinExistence type="predicted"/>
<accession>A0A4U8UE70</accession>
<dbReference type="InterPro" id="IPR007792">
    <property type="entry name" value="T4SS_VirB3/TrbD/AvhB"/>
</dbReference>
<evidence type="ECO:0000256" key="4">
    <source>
        <dbReference type="ARBA" id="ARBA00023136"/>
    </source>
</evidence>
<keyword evidence="3 5" id="KW-1133">Transmembrane helix</keyword>
<keyword evidence="2 5" id="KW-0812">Transmembrane</keyword>
<evidence type="ECO:0000256" key="1">
    <source>
        <dbReference type="ARBA" id="ARBA00004370"/>
    </source>
</evidence>
<evidence type="ECO:0008006" key="8">
    <source>
        <dbReference type="Google" id="ProtNLM"/>
    </source>
</evidence>
<sequence>MLNSFCYRELTKKPKAKGLSITSWIIWAFASFIFWFLLQLYAIPIAIIILALLYTLEFFDEDIYDVIQMRFKIKSRKYFA</sequence>
<evidence type="ECO:0000313" key="7">
    <source>
        <dbReference type="Proteomes" id="UP000029920"/>
    </source>
</evidence>
<keyword evidence="7" id="KW-1185">Reference proteome</keyword>
<evidence type="ECO:0000256" key="5">
    <source>
        <dbReference type="SAM" id="Phobius"/>
    </source>
</evidence>
<evidence type="ECO:0000313" key="6">
    <source>
        <dbReference type="EMBL" id="TLE15945.1"/>
    </source>
</evidence>
<evidence type="ECO:0000256" key="3">
    <source>
        <dbReference type="ARBA" id="ARBA00022989"/>
    </source>
</evidence>
<feature type="transmembrane region" description="Helical" evidence="5">
    <location>
        <begin position="21"/>
        <end position="54"/>
    </location>
</feature>
<gene>
    <name evidence="6" type="ORF">LS72_005140</name>
</gene>
<dbReference type="RefSeq" id="WP_138155145.1">
    <property type="nucleotide sequence ID" value="NZ_JRPC02000011.1"/>
</dbReference>